<organism evidence="2 3">
    <name type="scientific">Oryza meyeriana var. granulata</name>
    <dbReference type="NCBI Taxonomy" id="110450"/>
    <lineage>
        <taxon>Eukaryota</taxon>
        <taxon>Viridiplantae</taxon>
        <taxon>Streptophyta</taxon>
        <taxon>Embryophyta</taxon>
        <taxon>Tracheophyta</taxon>
        <taxon>Spermatophyta</taxon>
        <taxon>Magnoliopsida</taxon>
        <taxon>Liliopsida</taxon>
        <taxon>Poales</taxon>
        <taxon>Poaceae</taxon>
        <taxon>BOP clade</taxon>
        <taxon>Oryzoideae</taxon>
        <taxon>Oryzeae</taxon>
        <taxon>Oryzinae</taxon>
        <taxon>Oryza</taxon>
        <taxon>Oryza meyeriana</taxon>
    </lineage>
</organism>
<reference evidence="2 3" key="1">
    <citation type="submission" date="2019-11" db="EMBL/GenBank/DDBJ databases">
        <title>Whole genome sequence of Oryza granulata.</title>
        <authorList>
            <person name="Li W."/>
        </authorList>
    </citation>
    <scope>NUCLEOTIDE SEQUENCE [LARGE SCALE GENOMIC DNA]</scope>
    <source>
        <strain evidence="3">cv. Menghai</strain>
        <tissue evidence="2">Leaf</tissue>
    </source>
</reference>
<accession>A0A6G1C2W6</accession>
<proteinExistence type="predicted"/>
<sequence>MVRSKTSRSHRHLPWSTRSSRRLRAPHRPVKAVENGSVAGEAGDGKDRAAATLVRRLRAPHRPIEAGEDEGVVGEDGDVEVKAAGRRSGSPATNPRSFAPQPELSTVAVSCEVLHRRSNHHVQSPEPPLLTSSGAHLDLLCLALFLISAWTDDHRQEAASTSGSTATATVGHVVDLRSGRRHYLDLIRSRSHR</sequence>
<dbReference type="EMBL" id="SPHZ02000011">
    <property type="protein sequence ID" value="KAF0894184.1"/>
    <property type="molecule type" value="Genomic_DNA"/>
</dbReference>
<feature type="region of interest" description="Disordered" evidence="1">
    <location>
        <begin position="1"/>
        <end position="48"/>
    </location>
</feature>
<dbReference type="Proteomes" id="UP000479710">
    <property type="component" value="Unassembled WGS sequence"/>
</dbReference>
<evidence type="ECO:0000313" key="2">
    <source>
        <dbReference type="EMBL" id="KAF0894184.1"/>
    </source>
</evidence>
<comment type="caution">
    <text evidence="2">The sequence shown here is derived from an EMBL/GenBank/DDBJ whole genome shotgun (WGS) entry which is preliminary data.</text>
</comment>
<evidence type="ECO:0000256" key="1">
    <source>
        <dbReference type="SAM" id="MobiDB-lite"/>
    </source>
</evidence>
<evidence type="ECO:0000313" key="3">
    <source>
        <dbReference type="Proteomes" id="UP000479710"/>
    </source>
</evidence>
<dbReference type="AlphaFoldDB" id="A0A6G1C2W6"/>
<protein>
    <submittedName>
        <fullName evidence="2">Uncharacterized protein</fullName>
    </submittedName>
</protein>
<name>A0A6G1C2W6_9ORYZ</name>
<keyword evidence="3" id="KW-1185">Reference proteome</keyword>
<gene>
    <name evidence="2" type="ORF">E2562_035702</name>
</gene>
<feature type="compositionally biased region" description="Basic residues" evidence="1">
    <location>
        <begin position="1"/>
        <end position="30"/>
    </location>
</feature>